<dbReference type="GeneID" id="54285465"/>
<name>A0A6A5XUE1_9PLEO</name>
<feature type="compositionally biased region" description="Low complexity" evidence="1">
    <location>
        <begin position="50"/>
        <end position="71"/>
    </location>
</feature>
<reference evidence="2" key="1">
    <citation type="journal article" date="2020" name="Stud. Mycol.">
        <title>101 Dothideomycetes genomes: a test case for predicting lifestyles and emergence of pathogens.</title>
        <authorList>
            <person name="Haridas S."/>
            <person name="Albert R."/>
            <person name="Binder M."/>
            <person name="Bloem J."/>
            <person name="Labutti K."/>
            <person name="Salamov A."/>
            <person name="Andreopoulos B."/>
            <person name="Baker S."/>
            <person name="Barry K."/>
            <person name="Bills G."/>
            <person name="Bluhm B."/>
            <person name="Cannon C."/>
            <person name="Castanera R."/>
            <person name="Culley D."/>
            <person name="Daum C."/>
            <person name="Ezra D."/>
            <person name="Gonzalez J."/>
            <person name="Henrissat B."/>
            <person name="Kuo A."/>
            <person name="Liang C."/>
            <person name="Lipzen A."/>
            <person name="Lutzoni F."/>
            <person name="Magnuson J."/>
            <person name="Mondo S."/>
            <person name="Nolan M."/>
            <person name="Ohm R."/>
            <person name="Pangilinan J."/>
            <person name="Park H.-J."/>
            <person name="Ramirez L."/>
            <person name="Alfaro M."/>
            <person name="Sun H."/>
            <person name="Tritt A."/>
            <person name="Yoshinaga Y."/>
            <person name="Zwiers L.-H."/>
            <person name="Turgeon B."/>
            <person name="Goodwin S."/>
            <person name="Spatafora J."/>
            <person name="Crous P."/>
            <person name="Grigoriev I."/>
        </authorList>
    </citation>
    <scope>NUCLEOTIDE SEQUENCE</scope>
    <source>
        <strain evidence="2">CBS 175.79</strain>
    </source>
</reference>
<organism evidence="2 3">
    <name type="scientific">Aaosphaeria arxii CBS 175.79</name>
    <dbReference type="NCBI Taxonomy" id="1450172"/>
    <lineage>
        <taxon>Eukaryota</taxon>
        <taxon>Fungi</taxon>
        <taxon>Dikarya</taxon>
        <taxon>Ascomycota</taxon>
        <taxon>Pezizomycotina</taxon>
        <taxon>Dothideomycetes</taxon>
        <taxon>Pleosporomycetidae</taxon>
        <taxon>Pleosporales</taxon>
        <taxon>Pleosporales incertae sedis</taxon>
        <taxon>Aaosphaeria</taxon>
    </lineage>
</organism>
<evidence type="ECO:0000313" key="2">
    <source>
        <dbReference type="EMBL" id="KAF2016427.1"/>
    </source>
</evidence>
<accession>A0A6A5XUE1</accession>
<proteinExistence type="predicted"/>
<gene>
    <name evidence="2" type="ORF">BU24DRAFT_422766</name>
</gene>
<evidence type="ECO:0008006" key="4">
    <source>
        <dbReference type="Google" id="ProtNLM"/>
    </source>
</evidence>
<keyword evidence="3" id="KW-1185">Reference proteome</keyword>
<protein>
    <recommendedName>
        <fullName evidence="4">FAR1 domain-containing protein</fullName>
    </recommendedName>
</protein>
<feature type="compositionally biased region" description="Polar residues" evidence="1">
    <location>
        <begin position="1"/>
        <end position="21"/>
    </location>
</feature>
<feature type="compositionally biased region" description="Basic and acidic residues" evidence="1">
    <location>
        <begin position="37"/>
        <end position="47"/>
    </location>
</feature>
<evidence type="ECO:0000256" key="1">
    <source>
        <dbReference type="SAM" id="MobiDB-lite"/>
    </source>
</evidence>
<feature type="region of interest" description="Disordered" evidence="1">
    <location>
        <begin position="1"/>
        <end position="71"/>
    </location>
</feature>
<dbReference type="Proteomes" id="UP000799778">
    <property type="component" value="Unassembled WGS sequence"/>
</dbReference>
<dbReference type="AlphaFoldDB" id="A0A6A5XUE1"/>
<evidence type="ECO:0000313" key="3">
    <source>
        <dbReference type="Proteomes" id="UP000799778"/>
    </source>
</evidence>
<sequence>MPLGRQPSSRPTSRPVNINNTPLPPRIFNIPQPIQNPHHEIKEEETSSHNFNNENPLPNNPNNSQATTPTMTPITRKTMRNRAPREIIEYAEGDIDLTHLNDPTNGLLRDHAPPPQANYATIEEAQISLRNWARTHGVVYTIFKTWWRPHETGRRPYRLTYGCNRGRKRSARGNSIRKSTSGARCECPMKFQLRAEDITDPANSRWIVEHLDNRASVVHNHPPEKDPYQHVTYRKEQLTPEVSSVLLEEYAKGGAVGALKRLKERFGDIRLKPKDVYNHWEQHQRTRKEREAEGETVVDEGLAADEGEQFWW</sequence>
<dbReference type="RefSeq" id="XP_033384766.1">
    <property type="nucleotide sequence ID" value="XM_033528068.1"/>
</dbReference>
<dbReference type="EMBL" id="ML978069">
    <property type="protein sequence ID" value="KAF2016427.1"/>
    <property type="molecule type" value="Genomic_DNA"/>
</dbReference>